<feature type="region of interest" description="Disordered" evidence="1">
    <location>
        <begin position="20"/>
        <end position="94"/>
    </location>
</feature>
<dbReference type="Proteomes" id="UP001165205">
    <property type="component" value="Unassembled WGS sequence"/>
</dbReference>
<sequence length="94" mass="10140">MSRYPTNRMLVARFFAAITEGRGIHTSGPENSTSTSRSDMVEDGNPPSGGAVWSSSDAIPDFGTRKSDRSHPAPTARPFGHAHDIRPGPRVLSY</sequence>
<evidence type="ECO:0000256" key="1">
    <source>
        <dbReference type="SAM" id="MobiDB-lite"/>
    </source>
</evidence>
<protein>
    <submittedName>
        <fullName evidence="2">Unnamed protein product</fullName>
    </submittedName>
</protein>
<gene>
    <name evidence="2" type="ORF">Aory04_000127100</name>
</gene>
<feature type="compositionally biased region" description="Polar residues" evidence="1">
    <location>
        <begin position="28"/>
        <end position="38"/>
    </location>
</feature>
<name>A0AAN5BRX5_ASPOZ</name>
<accession>A0AAN5BRX5</accession>
<organism evidence="2 3">
    <name type="scientific">Aspergillus oryzae</name>
    <name type="common">Yellow koji mold</name>
    <dbReference type="NCBI Taxonomy" id="5062"/>
    <lineage>
        <taxon>Eukaryota</taxon>
        <taxon>Fungi</taxon>
        <taxon>Dikarya</taxon>
        <taxon>Ascomycota</taxon>
        <taxon>Pezizomycotina</taxon>
        <taxon>Eurotiomycetes</taxon>
        <taxon>Eurotiomycetidae</taxon>
        <taxon>Eurotiales</taxon>
        <taxon>Aspergillaceae</taxon>
        <taxon>Aspergillus</taxon>
        <taxon>Aspergillus subgen. Circumdati</taxon>
    </lineage>
</organism>
<dbReference type="EMBL" id="BSYA01000008">
    <property type="protein sequence ID" value="GMG23925.1"/>
    <property type="molecule type" value="Genomic_DNA"/>
</dbReference>
<dbReference type="AlphaFoldDB" id="A0AAN5BRX5"/>
<evidence type="ECO:0000313" key="3">
    <source>
        <dbReference type="Proteomes" id="UP001165205"/>
    </source>
</evidence>
<reference evidence="2" key="1">
    <citation type="submission" date="2023-04" db="EMBL/GenBank/DDBJ databases">
        <title>Aspergillus oryzae NBRC 4228.</title>
        <authorList>
            <person name="Ichikawa N."/>
            <person name="Sato H."/>
            <person name="Tonouchi N."/>
        </authorList>
    </citation>
    <scope>NUCLEOTIDE SEQUENCE</scope>
    <source>
        <strain evidence="2">NBRC 4228</strain>
    </source>
</reference>
<comment type="caution">
    <text evidence="2">The sequence shown here is derived from an EMBL/GenBank/DDBJ whole genome shotgun (WGS) entry which is preliminary data.</text>
</comment>
<proteinExistence type="predicted"/>
<evidence type="ECO:0000313" key="2">
    <source>
        <dbReference type="EMBL" id="GMG23925.1"/>
    </source>
</evidence>